<dbReference type="PANTHER" id="PTHR15746:SF23">
    <property type="entry name" value="RAB11 INTERACTING PROTEIN, ISOFORM A"/>
    <property type="match status" value="1"/>
</dbReference>
<dbReference type="Gene3D" id="2.60.40.150">
    <property type="entry name" value="C2 domain"/>
    <property type="match status" value="1"/>
</dbReference>
<evidence type="ECO:0000313" key="9">
    <source>
        <dbReference type="EMBL" id="KAL0269773.1"/>
    </source>
</evidence>
<evidence type="ECO:0000256" key="2">
    <source>
        <dbReference type="ARBA" id="ARBA00022448"/>
    </source>
</evidence>
<organism evidence="9">
    <name type="scientific">Menopon gallinae</name>
    <name type="common">poultry shaft louse</name>
    <dbReference type="NCBI Taxonomy" id="328185"/>
    <lineage>
        <taxon>Eukaryota</taxon>
        <taxon>Metazoa</taxon>
        <taxon>Ecdysozoa</taxon>
        <taxon>Arthropoda</taxon>
        <taxon>Hexapoda</taxon>
        <taxon>Insecta</taxon>
        <taxon>Pterygota</taxon>
        <taxon>Neoptera</taxon>
        <taxon>Paraneoptera</taxon>
        <taxon>Psocodea</taxon>
        <taxon>Troctomorpha</taxon>
        <taxon>Phthiraptera</taxon>
        <taxon>Amblycera</taxon>
        <taxon>Menoponidae</taxon>
        <taxon>Menopon</taxon>
    </lineage>
</organism>
<evidence type="ECO:0000256" key="1">
    <source>
        <dbReference type="ARBA" id="ARBA00004172"/>
    </source>
</evidence>
<feature type="compositionally biased region" description="Basic and acidic residues" evidence="6">
    <location>
        <begin position="386"/>
        <end position="397"/>
    </location>
</feature>
<keyword evidence="5" id="KW-0653">Protein transport</keyword>
<comment type="caution">
    <text evidence="9">The sequence shown here is derived from an EMBL/GenBank/DDBJ whole genome shotgun (WGS) entry which is preliminary data.</text>
</comment>
<dbReference type="GO" id="GO:0055037">
    <property type="term" value="C:recycling endosome"/>
    <property type="evidence" value="ECO:0007669"/>
    <property type="project" value="UniProtKB-SubCell"/>
</dbReference>
<feature type="compositionally biased region" description="Basic and acidic residues" evidence="6">
    <location>
        <begin position="347"/>
        <end position="366"/>
    </location>
</feature>
<dbReference type="Gene3D" id="1.20.5.2440">
    <property type="match status" value="1"/>
</dbReference>
<name>A0AAW2HJD6_9NEOP</name>
<dbReference type="PROSITE" id="PS50004">
    <property type="entry name" value="C2"/>
    <property type="match status" value="1"/>
</dbReference>
<protein>
    <recommendedName>
        <fullName evidence="10">Rab11 family-interacting protein 1</fullName>
    </recommendedName>
</protein>
<keyword evidence="2" id="KW-0813">Transport</keyword>
<dbReference type="Pfam" id="PF09457">
    <property type="entry name" value="RBD-FIP"/>
    <property type="match status" value="1"/>
</dbReference>
<dbReference type="InterPro" id="IPR019018">
    <property type="entry name" value="Rab-bd_FIP-RBD"/>
</dbReference>
<dbReference type="AlphaFoldDB" id="A0AAW2HJD6"/>
<accession>A0AAW2HJD6</accession>
<dbReference type="GO" id="GO:0045055">
    <property type="term" value="P:regulated exocytosis"/>
    <property type="evidence" value="ECO:0007669"/>
    <property type="project" value="TreeGrafter"/>
</dbReference>
<dbReference type="SMART" id="SM00239">
    <property type="entry name" value="C2"/>
    <property type="match status" value="1"/>
</dbReference>
<feature type="region of interest" description="Disordered" evidence="6">
    <location>
        <begin position="255"/>
        <end position="284"/>
    </location>
</feature>
<dbReference type="InterPro" id="IPR000008">
    <property type="entry name" value="C2_dom"/>
</dbReference>
<dbReference type="EMBL" id="JARGDH010000004">
    <property type="protein sequence ID" value="KAL0269773.1"/>
    <property type="molecule type" value="Genomic_DNA"/>
</dbReference>
<proteinExistence type="predicted"/>
<dbReference type="GO" id="GO:0031267">
    <property type="term" value="F:small GTPase binding"/>
    <property type="evidence" value="ECO:0007669"/>
    <property type="project" value="InterPro"/>
</dbReference>
<keyword evidence="4" id="KW-0967">Endosome</keyword>
<dbReference type="InterPro" id="IPR035892">
    <property type="entry name" value="C2_domain_sf"/>
</dbReference>
<sequence>MWNPTHVQVTIQRAKNLLIKGKNGTNNAFVTIAVGKEKYQTSVKEKVGEETVTWQEQCELLIPKVGNTANIVLTALHRNSLGIDEFLGTVSIPLSSFDVYDRPKSRWYKLEGKPGKEKGKDKERGELEVRISFTVKASGGSMMDLSKKEKHKTSLGHISNIVSGSLLSLGSSDKKSGIKQIAKSISKKVSRKKRDSNGGDGASETGNKSSFRNVDPGVISEDEDEFTFDNLSHKSSGNSLNSSSALENLAGGEFLRRSTKGPPMKPPRVNAITTPTVTPEKPVDEWEQKLFGKGDTLKRFSHDQFKLPPSDSSPALLTHAEKLSRNNSMQSATKEEKLSRNNSIHSPVKEVKNDPIPDVKEPEKPQETPPPVTERKSLTSQFNAKQEAEQETKESKFAKKLKQLQTKMQERKEYDRFIVGQESVSKPPEVSSKHTKDVLEKFESKSRDDLIDMVIELQKNVDHSKVQLKELEDYLDQLLLKVMETTPRILQNPYISCKTQANFNYN</sequence>
<evidence type="ECO:0000259" key="8">
    <source>
        <dbReference type="PROSITE" id="PS51511"/>
    </source>
</evidence>
<comment type="subcellular location">
    <subcellularLocation>
        <location evidence="1">Recycling endosome</location>
    </subcellularLocation>
</comment>
<reference evidence="9" key="1">
    <citation type="journal article" date="2024" name="Gigascience">
        <title>Chromosome-level genome of the poultry shaft louse Menopon gallinae provides insight into the host-switching and adaptive evolution of parasitic lice.</title>
        <authorList>
            <person name="Xu Y."/>
            <person name="Ma L."/>
            <person name="Liu S."/>
            <person name="Liang Y."/>
            <person name="Liu Q."/>
            <person name="He Z."/>
            <person name="Tian L."/>
            <person name="Duan Y."/>
            <person name="Cai W."/>
            <person name="Li H."/>
            <person name="Song F."/>
        </authorList>
    </citation>
    <scope>NUCLEOTIDE SEQUENCE</scope>
    <source>
        <strain evidence="9">Cailab_2023a</strain>
    </source>
</reference>
<evidence type="ECO:0000256" key="6">
    <source>
        <dbReference type="SAM" id="MobiDB-lite"/>
    </source>
</evidence>
<evidence type="ECO:0000256" key="4">
    <source>
        <dbReference type="ARBA" id="ARBA00022753"/>
    </source>
</evidence>
<dbReference type="FunFam" id="2.60.40.150:FF:000151">
    <property type="entry name" value="Rab11 family-interacting protein 1"/>
    <property type="match status" value="1"/>
</dbReference>
<feature type="region of interest" description="Disordered" evidence="6">
    <location>
        <begin position="299"/>
        <end position="404"/>
    </location>
</feature>
<feature type="compositionally biased region" description="Basic residues" evidence="6">
    <location>
        <begin position="185"/>
        <end position="194"/>
    </location>
</feature>
<dbReference type="PROSITE" id="PS51511">
    <property type="entry name" value="FIP_RBD"/>
    <property type="match status" value="1"/>
</dbReference>
<evidence type="ECO:0000256" key="3">
    <source>
        <dbReference type="ARBA" id="ARBA00022553"/>
    </source>
</evidence>
<evidence type="ECO:0000256" key="5">
    <source>
        <dbReference type="ARBA" id="ARBA00022927"/>
    </source>
</evidence>
<gene>
    <name evidence="9" type="ORF">PYX00_007395</name>
</gene>
<dbReference type="PANTHER" id="PTHR15746">
    <property type="entry name" value="RAB11-RELATED"/>
    <property type="match status" value="1"/>
</dbReference>
<evidence type="ECO:0008006" key="10">
    <source>
        <dbReference type="Google" id="ProtNLM"/>
    </source>
</evidence>
<dbReference type="SUPFAM" id="SSF49562">
    <property type="entry name" value="C2 domain (Calcium/lipid-binding domain, CaLB)"/>
    <property type="match status" value="1"/>
</dbReference>
<feature type="domain" description="C2" evidence="7">
    <location>
        <begin position="1"/>
        <end position="108"/>
    </location>
</feature>
<dbReference type="SUPFAM" id="SSF144270">
    <property type="entry name" value="Eferin C-derminal domain-like"/>
    <property type="match status" value="1"/>
</dbReference>
<dbReference type="InterPro" id="IPR037245">
    <property type="entry name" value="FIP-RBD_C_sf"/>
</dbReference>
<evidence type="ECO:0000259" key="7">
    <source>
        <dbReference type="PROSITE" id="PS50004"/>
    </source>
</evidence>
<feature type="region of interest" description="Disordered" evidence="6">
    <location>
        <begin position="180"/>
        <end position="217"/>
    </location>
</feature>
<dbReference type="GO" id="GO:0015031">
    <property type="term" value="P:protein transport"/>
    <property type="evidence" value="ECO:0007669"/>
    <property type="project" value="UniProtKB-KW"/>
</dbReference>
<keyword evidence="3" id="KW-0597">Phosphoprotein</keyword>
<dbReference type="InterPro" id="IPR037789">
    <property type="entry name" value="FIP_classI"/>
</dbReference>
<feature type="domain" description="FIP-RBD" evidence="8">
    <location>
        <begin position="431"/>
        <end position="493"/>
    </location>
</feature>
<dbReference type="Pfam" id="PF00168">
    <property type="entry name" value="C2"/>
    <property type="match status" value="1"/>
</dbReference>